<sequence>LLRGPGEKTFGVPYVLTNCGLTQKSNEYFLENEIKHKINIKNWNLKLADRLIGVFLTKKYSFYNNYLQNNNSYKLISKKTSVFKQHAYNQVNTTYPYSADDIAQISPELMKDFTNKFRIIQPLNQHHEKDDQKTILIPLNISDNHWIVLTLIRHENKDVILYKDSLGEDDDIEKREEIQKILNEKLENIDFKFHKPCDQSDNYNSGIFLLANMEFIAKQLINDKNNFIKNLEKYSRKSY</sequence>
<dbReference type="GO" id="GO:0006508">
    <property type="term" value="P:proteolysis"/>
    <property type="evidence" value="ECO:0007669"/>
    <property type="project" value="UniProtKB-KW"/>
</dbReference>
<dbReference type="EMBL" id="CAJOBA010063951">
    <property type="protein sequence ID" value="CAF4348907.1"/>
    <property type="molecule type" value="Genomic_DNA"/>
</dbReference>
<dbReference type="EMBL" id="CAJNOK010041369">
    <property type="protein sequence ID" value="CAF1557530.1"/>
    <property type="molecule type" value="Genomic_DNA"/>
</dbReference>
<comment type="similarity">
    <text evidence="1">Belongs to the peptidase C48 family.</text>
</comment>
<dbReference type="Proteomes" id="UP000677228">
    <property type="component" value="Unassembled WGS sequence"/>
</dbReference>
<keyword evidence="3" id="KW-0378">Hydrolase</keyword>
<reference evidence="6" key="1">
    <citation type="submission" date="2021-02" db="EMBL/GenBank/DDBJ databases">
        <authorList>
            <person name="Nowell W R."/>
        </authorList>
    </citation>
    <scope>NUCLEOTIDE SEQUENCE</scope>
</reference>
<accession>A0A8S2ULA5</accession>
<dbReference type="PROSITE" id="PS50600">
    <property type="entry name" value="ULP_PROTEASE"/>
    <property type="match status" value="1"/>
</dbReference>
<dbReference type="GO" id="GO:0008234">
    <property type="term" value="F:cysteine-type peptidase activity"/>
    <property type="evidence" value="ECO:0007669"/>
    <property type="project" value="InterPro"/>
</dbReference>
<keyword evidence="2" id="KW-0645">Protease</keyword>
<evidence type="ECO:0000259" key="4">
    <source>
        <dbReference type="PROSITE" id="PS50600"/>
    </source>
</evidence>
<evidence type="ECO:0000313" key="6">
    <source>
        <dbReference type="EMBL" id="CAF4348907.1"/>
    </source>
</evidence>
<feature type="domain" description="Ubiquitin-like protease family profile" evidence="4">
    <location>
        <begin position="38"/>
        <end position="216"/>
    </location>
</feature>
<protein>
    <recommendedName>
        <fullName evidence="4">Ubiquitin-like protease family profile domain-containing protein</fullName>
    </recommendedName>
</protein>
<evidence type="ECO:0000256" key="2">
    <source>
        <dbReference type="ARBA" id="ARBA00022670"/>
    </source>
</evidence>
<dbReference type="Gene3D" id="3.40.395.10">
    <property type="entry name" value="Adenoviral Proteinase, Chain A"/>
    <property type="match status" value="1"/>
</dbReference>
<evidence type="ECO:0000313" key="5">
    <source>
        <dbReference type="EMBL" id="CAF1557530.1"/>
    </source>
</evidence>
<dbReference type="InterPro" id="IPR038765">
    <property type="entry name" value="Papain-like_cys_pep_sf"/>
</dbReference>
<comment type="caution">
    <text evidence="6">The sequence shown here is derived from an EMBL/GenBank/DDBJ whole genome shotgun (WGS) entry which is preliminary data.</text>
</comment>
<organism evidence="6 7">
    <name type="scientific">Didymodactylos carnosus</name>
    <dbReference type="NCBI Taxonomy" id="1234261"/>
    <lineage>
        <taxon>Eukaryota</taxon>
        <taxon>Metazoa</taxon>
        <taxon>Spiralia</taxon>
        <taxon>Gnathifera</taxon>
        <taxon>Rotifera</taxon>
        <taxon>Eurotatoria</taxon>
        <taxon>Bdelloidea</taxon>
        <taxon>Philodinida</taxon>
        <taxon>Philodinidae</taxon>
        <taxon>Didymodactylos</taxon>
    </lineage>
</organism>
<dbReference type="InterPro" id="IPR003653">
    <property type="entry name" value="Peptidase_C48_C"/>
</dbReference>
<evidence type="ECO:0000256" key="3">
    <source>
        <dbReference type="ARBA" id="ARBA00022801"/>
    </source>
</evidence>
<name>A0A8S2ULA5_9BILA</name>
<proteinExistence type="inferred from homology"/>
<dbReference type="SUPFAM" id="SSF54001">
    <property type="entry name" value="Cysteine proteinases"/>
    <property type="match status" value="1"/>
</dbReference>
<feature type="non-terminal residue" evidence="6">
    <location>
        <position position="1"/>
    </location>
</feature>
<dbReference type="AlphaFoldDB" id="A0A8S2ULA5"/>
<dbReference type="Proteomes" id="UP000682733">
    <property type="component" value="Unassembled WGS sequence"/>
</dbReference>
<evidence type="ECO:0000313" key="7">
    <source>
        <dbReference type="Proteomes" id="UP000682733"/>
    </source>
</evidence>
<dbReference type="Pfam" id="PF02902">
    <property type="entry name" value="Peptidase_C48"/>
    <property type="match status" value="1"/>
</dbReference>
<evidence type="ECO:0000256" key="1">
    <source>
        <dbReference type="ARBA" id="ARBA00005234"/>
    </source>
</evidence>
<gene>
    <name evidence="5" type="ORF">OVA965_LOCUS39631</name>
    <name evidence="6" type="ORF">TMI583_LOCUS40973</name>
</gene>